<dbReference type="Gene3D" id="3.40.50.1820">
    <property type="entry name" value="alpha/beta hydrolase"/>
    <property type="match status" value="2"/>
</dbReference>
<dbReference type="Proteomes" id="UP000053989">
    <property type="component" value="Unassembled WGS sequence"/>
</dbReference>
<dbReference type="PROSITE" id="PS00560">
    <property type="entry name" value="CARBOXYPEPT_SER_HIS"/>
    <property type="match status" value="1"/>
</dbReference>
<dbReference type="Pfam" id="PF00450">
    <property type="entry name" value="Peptidase_S10"/>
    <property type="match status" value="2"/>
</dbReference>
<evidence type="ECO:0000256" key="3">
    <source>
        <dbReference type="ARBA" id="ARBA00022670"/>
    </source>
</evidence>
<keyword evidence="3" id="KW-0645">Protease</keyword>
<dbReference type="AlphaFoldDB" id="A0A0C2YWW9"/>
<dbReference type="SUPFAM" id="SSF53474">
    <property type="entry name" value="alpha/beta-Hydrolases"/>
    <property type="match status" value="1"/>
</dbReference>
<evidence type="ECO:0000256" key="1">
    <source>
        <dbReference type="ARBA" id="ARBA00009431"/>
    </source>
</evidence>
<dbReference type="HOGENOM" id="CLU_008523_10_3_1"/>
<dbReference type="GO" id="GO:0006508">
    <property type="term" value="P:proteolysis"/>
    <property type="evidence" value="ECO:0007669"/>
    <property type="project" value="UniProtKB-KW"/>
</dbReference>
<reference evidence="7" key="2">
    <citation type="submission" date="2015-01" db="EMBL/GenBank/DDBJ databases">
        <title>Evolutionary Origins and Diversification of the Mycorrhizal Mutualists.</title>
        <authorList>
            <consortium name="DOE Joint Genome Institute"/>
            <consortium name="Mycorrhizal Genomics Consortium"/>
            <person name="Kohler A."/>
            <person name="Kuo A."/>
            <person name="Nagy L.G."/>
            <person name="Floudas D."/>
            <person name="Copeland A."/>
            <person name="Barry K.W."/>
            <person name="Cichocki N."/>
            <person name="Veneault-Fourrey C."/>
            <person name="LaButti K."/>
            <person name="Lindquist E.A."/>
            <person name="Lipzen A."/>
            <person name="Lundell T."/>
            <person name="Morin E."/>
            <person name="Murat C."/>
            <person name="Riley R."/>
            <person name="Ohm R."/>
            <person name="Sun H."/>
            <person name="Tunlid A."/>
            <person name="Henrissat B."/>
            <person name="Grigoriev I.V."/>
            <person name="Hibbett D.S."/>
            <person name="Martin F."/>
        </authorList>
    </citation>
    <scope>NUCLEOTIDE SEQUENCE [LARGE SCALE GENOMIC DNA]</scope>
    <source>
        <strain evidence="7">Foug A</strain>
    </source>
</reference>
<evidence type="ECO:0000313" key="7">
    <source>
        <dbReference type="Proteomes" id="UP000053989"/>
    </source>
</evidence>
<dbReference type="GO" id="GO:0004185">
    <property type="term" value="F:serine-type carboxypeptidase activity"/>
    <property type="evidence" value="ECO:0007669"/>
    <property type="project" value="InterPro"/>
</dbReference>
<evidence type="ECO:0000256" key="4">
    <source>
        <dbReference type="ARBA" id="ARBA00022801"/>
    </source>
</evidence>
<dbReference type="InterPro" id="IPR001563">
    <property type="entry name" value="Peptidase_S10"/>
</dbReference>
<name>A0A0C2YWW9_9AGAM</name>
<dbReference type="EMBL" id="KN822163">
    <property type="protein sequence ID" value="KIM54088.1"/>
    <property type="molecule type" value="Genomic_DNA"/>
</dbReference>
<dbReference type="PRINTS" id="PR00724">
    <property type="entry name" value="CRBOXYPTASEC"/>
</dbReference>
<dbReference type="InParanoid" id="A0A0C2YWW9"/>
<protein>
    <recommendedName>
        <fullName evidence="8">Carboxypeptidase</fullName>
    </recommendedName>
</protein>
<proteinExistence type="inferred from homology"/>
<sequence length="336" mass="37972">MSMWFWFFEARNSPKTAPFTLCYTSDLREWAMPPQFRWKDVSQPVQVIWNNVSNSEWFGLMSIRESTLKLFLLKVIYIDQPIGTGFSYGTDTVNSTEAAAPFVWQAFQVLFESKAFQDYSSRKMRLDMDNLRQMNISQALWGKDGCMDKQRACYAAGTSASSNVICLEADTYCADYVFTPAVENHDPYDLRQNSSALFPPKYYIDYLNTPVVVKQIGAETRFNACSHEPNSLVIQTGDDARTFLPQLSKLANSGLKILIWVYASVLQMNWNGKDVFNKRPLANITLNGVPMASIVNLDNFSFARVYGAGHAVPTFQPAAALEVFSQIIRGDQLHSA</sequence>
<keyword evidence="7" id="KW-1185">Reference proteome</keyword>
<keyword evidence="4" id="KW-0378">Hydrolase</keyword>
<evidence type="ECO:0000256" key="5">
    <source>
        <dbReference type="ARBA" id="ARBA00023180"/>
    </source>
</evidence>
<evidence type="ECO:0008006" key="8">
    <source>
        <dbReference type="Google" id="ProtNLM"/>
    </source>
</evidence>
<dbReference type="InterPro" id="IPR033124">
    <property type="entry name" value="Ser_caboxypep_his_AS"/>
</dbReference>
<dbReference type="InterPro" id="IPR029058">
    <property type="entry name" value="AB_hydrolase_fold"/>
</dbReference>
<dbReference type="STRING" id="1036808.A0A0C2YWW9"/>
<comment type="similarity">
    <text evidence="1">Belongs to the peptidase S10 family.</text>
</comment>
<dbReference type="Gene3D" id="1.10.287.410">
    <property type="match status" value="1"/>
</dbReference>
<organism evidence="6 7">
    <name type="scientific">Scleroderma citrinum Foug A</name>
    <dbReference type="NCBI Taxonomy" id="1036808"/>
    <lineage>
        <taxon>Eukaryota</taxon>
        <taxon>Fungi</taxon>
        <taxon>Dikarya</taxon>
        <taxon>Basidiomycota</taxon>
        <taxon>Agaricomycotina</taxon>
        <taxon>Agaricomycetes</taxon>
        <taxon>Agaricomycetidae</taxon>
        <taxon>Boletales</taxon>
        <taxon>Sclerodermatineae</taxon>
        <taxon>Sclerodermataceae</taxon>
        <taxon>Scleroderma</taxon>
    </lineage>
</organism>
<keyword evidence="2" id="KW-0121">Carboxypeptidase</keyword>
<evidence type="ECO:0000313" key="6">
    <source>
        <dbReference type="EMBL" id="KIM54088.1"/>
    </source>
</evidence>
<evidence type="ECO:0000256" key="2">
    <source>
        <dbReference type="ARBA" id="ARBA00022645"/>
    </source>
</evidence>
<keyword evidence="5" id="KW-0325">Glycoprotein</keyword>
<accession>A0A0C2YWW9</accession>
<gene>
    <name evidence="6" type="ORF">SCLCIDRAFT_31400</name>
</gene>
<reference evidence="6 7" key="1">
    <citation type="submission" date="2014-04" db="EMBL/GenBank/DDBJ databases">
        <authorList>
            <consortium name="DOE Joint Genome Institute"/>
            <person name="Kuo A."/>
            <person name="Kohler A."/>
            <person name="Nagy L.G."/>
            <person name="Floudas D."/>
            <person name="Copeland A."/>
            <person name="Barry K.W."/>
            <person name="Cichocki N."/>
            <person name="Veneault-Fourrey C."/>
            <person name="LaButti K."/>
            <person name="Lindquist E.A."/>
            <person name="Lipzen A."/>
            <person name="Lundell T."/>
            <person name="Morin E."/>
            <person name="Murat C."/>
            <person name="Sun H."/>
            <person name="Tunlid A."/>
            <person name="Henrissat B."/>
            <person name="Grigoriev I.V."/>
            <person name="Hibbett D.S."/>
            <person name="Martin F."/>
            <person name="Nordberg H.P."/>
            <person name="Cantor M.N."/>
            <person name="Hua S.X."/>
        </authorList>
    </citation>
    <scope>NUCLEOTIDE SEQUENCE [LARGE SCALE GENOMIC DNA]</scope>
    <source>
        <strain evidence="6 7">Foug A</strain>
    </source>
</reference>
<dbReference type="OrthoDB" id="443318at2759"/>